<evidence type="ECO:0000256" key="2">
    <source>
        <dbReference type="ARBA" id="ARBA00022723"/>
    </source>
</evidence>
<protein>
    <submittedName>
        <fullName evidence="12">Zinc finger protein</fullName>
    </submittedName>
</protein>
<comment type="subcellular location">
    <subcellularLocation>
        <location evidence="1">Nucleus</location>
    </subcellularLocation>
</comment>
<dbReference type="InterPro" id="IPR036236">
    <property type="entry name" value="Znf_C2H2_sf"/>
</dbReference>
<dbReference type="InterPro" id="IPR036051">
    <property type="entry name" value="KRAB_dom_sf"/>
</dbReference>
<evidence type="ECO:0000256" key="4">
    <source>
        <dbReference type="ARBA" id="ARBA00022771"/>
    </source>
</evidence>
<feature type="domain" description="C2H2-type" evidence="10">
    <location>
        <begin position="752"/>
        <end position="784"/>
    </location>
</feature>
<keyword evidence="13" id="KW-1185">Reference proteome</keyword>
<dbReference type="CDD" id="cd07765">
    <property type="entry name" value="KRAB_A-box"/>
    <property type="match status" value="1"/>
</dbReference>
<dbReference type="SUPFAM" id="SSF57667">
    <property type="entry name" value="beta-beta-alpha zinc fingers"/>
    <property type="match status" value="1"/>
</dbReference>
<dbReference type="GO" id="GO:0008270">
    <property type="term" value="F:zinc ion binding"/>
    <property type="evidence" value="ECO:0007669"/>
    <property type="project" value="UniProtKB-KW"/>
</dbReference>
<dbReference type="PROSITE" id="PS50805">
    <property type="entry name" value="KRAB"/>
    <property type="match status" value="1"/>
</dbReference>
<keyword evidence="7" id="KW-0539">Nucleus</keyword>
<dbReference type="PROSITE" id="PS50157">
    <property type="entry name" value="ZINC_FINGER_C2H2_2"/>
    <property type="match status" value="3"/>
</dbReference>
<keyword evidence="6" id="KW-0238">DNA-binding</keyword>
<organism evidence="12 13">
    <name type="scientific">Crotalus adamanteus</name>
    <name type="common">Eastern diamondback rattlesnake</name>
    <dbReference type="NCBI Taxonomy" id="8729"/>
    <lineage>
        <taxon>Eukaryota</taxon>
        <taxon>Metazoa</taxon>
        <taxon>Chordata</taxon>
        <taxon>Craniata</taxon>
        <taxon>Vertebrata</taxon>
        <taxon>Euteleostomi</taxon>
        <taxon>Lepidosauria</taxon>
        <taxon>Squamata</taxon>
        <taxon>Bifurcata</taxon>
        <taxon>Unidentata</taxon>
        <taxon>Episquamata</taxon>
        <taxon>Toxicofera</taxon>
        <taxon>Serpentes</taxon>
        <taxon>Colubroidea</taxon>
        <taxon>Viperidae</taxon>
        <taxon>Crotalinae</taxon>
        <taxon>Crotalus</taxon>
    </lineage>
</organism>
<evidence type="ECO:0000313" key="12">
    <source>
        <dbReference type="EMBL" id="KAK9395849.1"/>
    </source>
</evidence>
<dbReference type="GO" id="GO:0005634">
    <property type="term" value="C:nucleus"/>
    <property type="evidence" value="ECO:0007669"/>
    <property type="project" value="UniProtKB-SubCell"/>
</dbReference>
<dbReference type="SUPFAM" id="SSF109640">
    <property type="entry name" value="KRAB domain (Kruppel-associated box)"/>
    <property type="match status" value="1"/>
</dbReference>
<dbReference type="PROSITE" id="PS00028">
    <property type="entry name" value="ZINC_FINGER_C2H2_1"/>
    <property type="match status" value="1"/>
</dbReference>
<dbReference type="PANTHER" id="PTHR24381">
    <property type="entry name" value="ZINC FINGER PROTEIN"/>
    <property type="match status" value="1"/>
</dbReference>
<evidence type="ECO:0000256" key="6">
    <source>
        <dbReference type="ARBA" id="ARBA00023125"/>
    </source>
</evidence>
<name>A0AAW1B1E5_CROAD</name>
<dbReference type="InterPro" id="IPR013087">
    <property type="entry name" value="Znf_C2H2_type"/>
</dbReference>
<evidence type="ECO:0000259" key="11">
    <source>
        <dbReference type="PROSITE" id="PS50805"/>
    </source>
</evidence>
<dbReference type="SMART" id="SM00349">
    <property type="entry name" value="KRAB"/>
    <property type="match status" value="1"/>
</dbReference>
<keyword evidence="2" id="KW-0479">Metal-binding</keyword>
<sequence>MTVTFEDVVVYFSPDEWQLLTEDQKQLYWEVLQENYDALLLVGRGPITQEEVLAWVQNNERPNILLSPRPVEDSPVEILSKGDEVRSQMDTERFPEKNFFSKEEAPCCSDVEGHPGVSASEQGGPLWTESAERASADASTEDVPLPCGGWVEPVVAPETSIELPSYPRRTTNLPRHDFAVRAEHPVKEMQLTRITCDENCVDPRSWLCPPGDEVRSQMDAESFPVKAGPLESIFTFSKEVPPCCSDVKGHSEQSCVSASEQGGPLWTESTERASADASTEDVPLLCGGWVEPVVAPETSIELPSCPRKRTILPQCDFAVRAEHPVKEMQLTRISCDENCVDPRSWFCPPGDEDRSQMDAESFPEKAGPLESIFTFSKEVPSCCSDVEGGHPEQSCVSASEQGGPLWTESAERPSADASTEDVPLLCGGWVEPIVAPETSIELPSCPRRTTNLPRHDFAVRAEHPVKEMQLARITCDENCVDPRSWLCPPGDEVRSQMDAESFPVKAGPLESIFTFSKEEAPCCSNVEGHPGVSASEQGGPLWTESAERASADASTEDIPLPCGGCVEPVVAPEKSTELPSSAHKMTNLPQRDFGVRAEHPVKEMQLARTTCDENCADSRRRSAGKMQDTPSSSPEAPSEEEKLYSCPWCKEPFKLRMNLEVHYRYCRQRGKQQPQKTPGGQEASKSSRIGKSTGSVRLPEKPVRCSSSMEGKEVFLNSRQRVGKSKGVSDAGRGSAESPHSLRMTSATKRMYRCPECGEQFGYKWQLSTHWQGCGKVVENQKGPLPKPRDLAAKKLPDSAKGRQACVAAAGRQRSKDTTLYPCGECGKSLSKCYLSTHLAFHAGQRYKCLLCGMVLNFQSGAVRHKRQHYEKKEGGTCPKCGRRAGAKDCFCLIQRIRVAPDSEGEERAGLGKPK</sequence>
<dbReference type="Proteomes" id="UP001474421">
    <property type="component" value="Unassembled WGS sequence"/>
</dbReference>
<feature type="domain" description="C2H2-type" evidence="10">
    <location>
        <begin position="847"/>
        <end position="874"/>
    </location>
</feature>
<evidence type="ECO:0000256" key="7">
    <source>
        <dbReference type="ARBA" id="ARBA00023242"/>
    </source>
</evidence>
<evidence type="ECO:0000256" key="5">
    <source>
        <dbReference type="ARBA" id="ARBA00022833"/>
    </source>
</evidence>
<dbReference type="GO" id="GO:0000981">
    <property type="term" value="F:DNA-binding transcription factor activity, RNA polymerase II-specific"/>
    <property type="evidence" value="ECO:0007669"/>
    <property type="project" value="TreeGrafter"/>
</dbReference>
<feature type="region of interest" description="Disordered" evidence="9">
    <location>
        <begin position="604"/>
        <end position="641"/>
    </location>
</feature>
<dbReference type="EMBL" id="JAOTOJ010000009">
    <property type="protein sequence ID" value="KAK9395849.1"/>
    <property type="molecule type" value="Genomic_DNA"/>
</dbReference>
<keyword evidence="5" id="KW-0862">Zinc</keyword>
<evidence type="ECO:0000256" key="9">
    <source>
        <dbReference type="SAM" id="MobiDB-lite"/>
    </source>
</evidence>
<accession>A0AAW1B1E5</accession>
<dbReference type="Gene3D" id="3.30.160.60">
    <property type="entry name" value="Classic Zinc Finger"/>
    <property type="match status" value="1"/>
</dbReference>
<evidence type="ECO:0000256" key="3">
    <source>
        <dbReference type="ARBA" id="ARBA00022737"/>
    </source>
</evidence>
<keyword evidence="4 8" id="KW-0863">Zinc-finger</keyword>
<feature type="compositionally biased region" description="Low complexity" evidence="9">
    <location>
        <begin position="671"/>
        <end position="681"/>
    </location>
</feature>
<dbReference type="Pfam" id="PF01352">
    <property type="entry name" value="KRAB"/>
    <property type="match status" value="1"/>
</dbReference>
<keyword evidence="3" id="KW-0677">Repeat</keyword>
<feature type="domain" description="C2H2-type" evidence="10">
    <location>
        <begin position="644"/>
        <end position="673"/>
    </location>
</feature>
<dbReference type="SMART" id="SM00355">
    <property type="entry name" value="ZnF_C2H2"/>
    <property type="match status" value="4"/>
</dbReference>
<evidence type="ECO:0000256" key="1">
    <source>
        <dbReference type="ARBA" id="ARBA00004123"/>
    </source>
</evidence>
<comment type="caution">
    <text evidence="12">The sequence shown here is derived from an EMBL/GenBank/DDBJ whole genome shotgun (WGS) entry which is preliminary data.</text>
</comment>
<dbReference type="InterPro" id="IPR001909">
    <property type="entry name" value="KRAB"/>
</dbReference>
<feature type="domain" description="KRAB" evidence="11">
    <location>
        <begin position="3"/>
        <end position="75"/>
    </location>
</feature>
<evidence type="ECO:0000313" key="13">
    <source>
        <dbReference type="Proteomes" id="UP001474421"/>
    </source>
</evidence>
<proteinExistence type="predicted"/>
<feature type="region of interest" description="Disordered" evidence="9">
    <location>
        <begin position="669"/>
        <end position="744"/>
    </location>
</feature>
<reference evidence="12 13" key="1">
    <citation type="journal article" date="2024" name="Proc. Natl. Acad. Sci. U.S.A.">
        <title>The genetic regulatory architecture and epigenomic basis for age-related changes in rattlesnake venom.</title>
        <authorList>
            <person name="Hogan M.P."/>
            <person name="Holding M.L."/>
            <person name="Nystrom G.S."/>
            <person name="Colston T.J."/>
            <person name="Bartlett D.A."/>
            <person name="Mason A.J."/>
            <person name="Ellsworth S.A."/>
            <person name="Rautsaw R.M."/>
            <person name="Lawrence K.C."/>
            <person name="Strickland J.L."/>
            <person name="He B."/>
            <person name="Fraser P."/>
            <person name="Margres M.J."/>
            <person name="Gilbert D.M."/>
            <person name="Gibbs H.L."/>
            <person name="Parkinson C.L."/>
            <person name="Rokyta D.R."/>
        </authorList>
    </citation>
    <scope>NUCLEOTIDE SEQUENCE [LARGE SCALE GENOMIC DNA]</scope>
    <source>
        <strain evidence="12">DRR0105</strain>
    </source>
</reference>
<feature type="region of interest" description="Disordered" evidence="9">
    <location>
        <begin position="393"/>
        <end position="418"/>
    </location>
</feature>
<dbReference type="Gene3D" id="6.10.140.140">
    <property type="match status" value="1"/>
</dbReference>
<dbReference type="GO" id="GO:0000977">
    <property type="term" value="F:RNA polymerase II transcription regulatory region sequence-specific DNA binding"/>
    <property type="evidence" value="ECO:0007669"/>
    <property type="project" value="TreeGrafter"/>
</dbReference>
<dbReference type="AlphaFoldDB" id="A0AAW1B1E5"/>
<gene>
    <name evidence="12" type="ORF">NXF25_019210</name>
</gene>
<dbReference type="PANTHER" id="PTHR24381:SF390">
    <property type="entry name" value="ZINC FINGER PROTEIN 37 HOMOLOG"/>
    <property type="match status" value="1"/>
</dbReference>
<evidence type="ECO:0000259" key="10">
    <source>
        <dbReference type="PROSITE" id="PS50157"/>
    </source>
</evidence>
<feature type="compositionally biased region" description="Polar residues" evidence="9">
    <location>
        <begin position="683"/>
        <end position="695"/>
    </location>
</feature>
<evidence type="ECO:0000256" key="8">
    <source>
        <dbReference type="PROSITE-ProRule" id="PRU00042"/>
    </source>
</evidence>